<keyword evidence="2" id="KW-0472">Membrane</keyword>
<organism evidence="3 4">
    <name type="scientific">Sorangium cellulosum</name>
    <name type="common">Polyangium cellulosum</name>
    <dbReference type="NCBI Taxonomy" id="56"/>
    <lineage>
        <taxon>Bacteria</taxon>
        <taxon>Pseudomonadati</taxon>
        <taxon>Myxococcota</taxon>
        <taxon>Polyangia</taxon>
        <taxon>Polyangiales</taxon>
        <taxon>Polyangiaceae</taxon>
        <taxon>Sorangium</taxon>
    </lineage>
</organism>
<dbReference type="EMBL" id="JEMB01001847">
    <property type="protein sequence ID" value="KYF84783.1"/>
    <property type="molecule type" value="Genomic_DNA"/>
</dbReference>
<evidence type="ECO:0000256" key="2">
    <source>
        <dbReference type="SAM" id="Phobius"/>
    </source>
</evidence>
<proteinExistence type="predicted"/>
<reference evidence="3 4" key="1">
    <citation type="submission" date="2014-02" db="EMBL/GenBank/DDBJ databases">
        <title>The small core and large imbalanced accessory genome model reveals a collaborative survival strategy of Sorangium cellulosum strains in nature.</title>
        <authorList>
            <person name="Han K."/>
            <person name="Peng R."/>
            <person name="Blom J."/>
            <person name="Li Y.-Z."/>
        </authorList>
    </citation>
    <scope>NUCLEOTIDE SEQUENCE [LARGE SCALE GENOMIC DNA]</scope>
    <source>
        <strain evidence="3 4">So0011-07</strain>
    </source>
</reference>
<protein>
    <submittedName>
        <fullName evidence="3">Uncharacterized protein</fullName>
    </submittedName>
</protein>
<name>A0A150RX72_SORCE</name>
<feature type="transmembrane region" description="Helical" evidence="2">
    <location>
        <begin position="312"/>
        <end position="333"/>
    </location>
</feature>
<dbReference type="AlphaFoldDB" id="A0A150RX72"/>
<evidence type="ECO:0000256" key="1">
    <source>
        <dbReference type="SAM" id="MobiDB-lite"/>
    </source>
</evidence>
<evidence type="ECO:0000313" key="4">
    <source>
        <dbReference type="Proteomes" id="UP000075635"/>
    </source>
</evidence>
<gene>
    <name evidence="3" type="ORF">BE17_27710</name>
</gene>
<keyword evidence="2" id="KW-0812">Transmembrane</keyword>
<keyword evidence="2" id="KW-1133">Transmembrane helix</keyword>
<sequence>MDEAATVRRELQAGWLAMSVLLGSTAATTSARGEERAKPGPSEESERDRAVRDFQEGRRAHVAGRLEEAEFFYLRAWARLKSYDIATNLGQVQLQLNKPASAAKYLAFGVRTVGPEIDPERLARMQALLAEAKAQVGTLRVRVTNVRDAEVLVDGQRLPAEEMKHELYVEPGQHVLVIRRAGYEDTVRQLTTVPEGTEEITIELKPKAAMGRGAAGAPVNGEANAKAAAAERRGQEPRSWGPVIALGVASAAGLGLAVGFTVASNTASSDARAQRQAILRVGAGCSHAPSALADRCAQLARTTARSERLRDFAGVTYVASGTVALAALVVALWPRTGAPQGSVVRVVPELRANTAGVLLLGAWQ</sequence>
<accession>A0A150RX72</accession>
<feature type="transmembrane region" description="Helical" evidence="2">
    <location>
        <begin position="240"/>
        <end position="263"/>
    </location>
</feature>
<feature type="region of interest" description="Disordered" evidence="1">
    <location>
        <begin position="27"/>
        <end position="50"/>
    </location>
</feature>
<dbReference type="Proteomes" id="UP000075635">
    <property type="component" value="Unassembled WGS sequence"/>
</dbReference>
<evidence type="ECO:0000313" key="3">
    <source>
        <dbReference type="EMBL" id="KYF84783.1"/>
    </source>
</evidence>
<comment type="caution">
    <text evidence="3">The sequence shown here is derived from an EMBL/GenBank/DDBJ whole genome shotgun (WGS) entry which is preliminary data.</text>
</comment>